<reference evidence="2 3" key="1">
    <citation type="submission" date="2011-05" db="EMBL/GenBank/DDBJ databases">
        <authorList>
            <person name="Muzny D."/>
            <person name="Qin X."/>
            <person name="Deng J."/>
            <person name="Jiang H."/>
            <person name="Liu Y."/>
            <person name="Qu J."/>
            <person name="Song X.-Z."/>
            <person name="Zhang L."/>
            <person name="Thornton R."/>
            <person name="Coyle M."/>
            <person name="Francisco L."/>
            <person name="Jackson L."/>
            <person name="Javaid M."/>
            <person name="Korchina V."/>
            <person name="Kovar C."/>
            <person name="Mata R."/>
            <person name="Mathew T."/>
            <person name="Ngo R."/>
            <person name="Nguyen L."/>
            <person name="Nguyen N."/>
            <person name="Okwuonu G."/>
            <person name="Ongeri F."/>
            <person name="Pham C."/>
            <person name="Simmons D."/>
            <person name="Wilczek-Boney K."/>
            <person name="Hale W."/>
            <person name="Jakkamsetti A."/>
            <person name="Pham P."/>
            <person name="Ruth R."/>
            <person name="San Lucas F."/>
            <person name="Warren J."/>
            <person name="Zhang J."/>
            <person name="Zhao Z."/>
            <person name="Zhou C."/>
            <person name="Zhu D."/>
            <person name="Lee S."/>
            <person name="Bess C."/>
            <person name="Blankenburg K."/>
            <person name="Forbes L."/>
            <person name="Fu Q."/>
            <person name="Gubbala S."/>
            <person name="Hirani K."/>
            <person name="Jayaseelan J.C."/>
            <person name="Lara F."/>
            <person name="Munidasa M."/>
            <person name="Palculict T."/>
            <person name="Patil S."/>
            <person name="Pu L.-L."/>
            <person name="Saada N."/>
            <person name="Tang L."/>
            <person name="Weissenberger G."/>
            <person name="Zhu Y."/>
            <person name="Hemphill L."/>
            <person name="Shang Y."/>
            <person name="Youmans B."/>
            <person name="Ayvaz T."/>
            <person name="Ross M."/>
            <person name="Santibanez J."/>
            <person name="Aqrawi P."/>
            <person name="Gross S."/>
            <person name="Joshi V."/>
            <person name="Fowler G."/>
            <person name="Nazareth L."/>
            <person name="Reid J."/>
            <person name="Worley K."/>
            <person name="Petrosino J."/>
            <person name="Highlander S."/>
            <person name="Gibbs R."/>
        </authorList>
    </citation>
    <scope>NUCLEOTIDE SEQUENCE [LARGE SCALE GENOMIC DNA]</scope>
    <source>
        <strain evidence="2 3">871</strain>
    </source>
</reference>
<keyword evidence="3" id="KW-1185">Reference proteome</keyword>
<keyword evidence="1" id="KW-1133">Transmembrane helix</keyword>
<name>G4CEP3_9NEIS</name>
<dbReference type="EMBL" id="AGAY01000003">
    <property type="protein sequence ID" value="EGY53695.1"/>
    <property type="molecule type" value="Genomic_DNA"/>
</dbReference>
<gene>
    <name evidence="2" type="ORF">HMPREF9371_0082</name>
</gene>
<comment type="caution">
    <text evidence="2">The sequence shown here is derived from an EMBL/GenBank/DDBJ whole genome shotgun (WGS) entry which is preliminary data.</text>
</comment>
<organism evidence="2 3">
    <name type="scientific">Neisseria shayeganii 871</name>
    <dbReference type="NCBI Taxonomy" id="1032488"/>
    <lineage>
        <taxon>Bacteria</taxon>
        <taxon>Pseudomonadati</taxon>
        <taxon>Pseudomonadota</taxon>
        <taxon>Betaproteobacteria</taxon>
        <taxon>Neisseriales</taxon>
        <taxon>Neisseriaceae</taxon>
        <taxon>Neisseria</taxon>
    </lineage>
</organism>
<evidence type="ECO:0000256" key="1">
    <source>
        <dbReference type="SAM" id="Phobius"/>
    </source>
</evidence>
<keyword evidence="1" id="KW-0812">Transmembrane</keyword>
<dbReference type="AlphaFoldDB" id="G4CEP3"/>
<dbReference type="HOGENOM" id="CLU_3155288_0_0_4"/>
<evidence type="ECO:0000313" key="2">
    <source>
        <dbReference type="EMBL" id="EGY53695.1"/>
    </source>
</evidence>
<dbReference type="Proteomes" id="UP000003019">
    <property type="component" value="Unassembled WGS sequence"/>
</dbReference>
<keyword evidence="1" id="KW-0472">Membrane</keyword>
<accession>G4CEP3</accession>
<evidence type="ECO:0000313" key="3">
    <source>
        <dbReference type="Proteomes" id="UP000003019"/>
    </source>
</evidence>
<proteinExistence type="predicted"/>
<feature type="transmembrane region" description="Helical" evidence="1">
    <location>
        <begin position="13"/>
        <end position="35"/>
    </location>
</feature>
<sequence length="48" mass="5508">MGDSFVFRSGEKSINQCVTILAMEAVVIGLMWFFISNKIRINNDIHDF</sequence>
<dbReference type="STRING" id="1032488.HMPREF9371_0082"/>
<protein>
    <submittedName>
        <fullName evidence="2">Uncharacterized protein</fullName>
    </submittedName>
</protein>